<evidence type="ECO:0000313" key="3">
    <source>
        <dbReference type="EMBL" id="QTN35329.1"/>
    </source>
</evidence>
<proteinExistence type="predicted"/>
<keyword evidence="2" id="KW-1133">Transmembrane helix</keyword>
<dbReference type="NCBIfam" id="TIGR03142">
    <property type="entry name" value="cytochro_ccmI"/>
    <property type="match status" value="1"/>
</dbReference>
<dbReference type="Gene3D" id="1.25.40.10">
    <property type="entry name" value="Tetratricopeptide repeat domain"/>
    <property type="match status" value="1"/>
</dbReference>
<dbReference type="AlphaFoldDB" id="A0A975ENP7"/>
<keyword evidence="2" id="KW-0812">Transmembrane</keyword>
<feature type="transmembrane region" description="Helical" evidence="2">
    <location>
        <begin position="94"/>
        <end position="115"/>
    </location>
</feature>
<dbReference type="InterPro" id="IPR017560">
    <property type="entry name" value="Cyt_c_biogenesis_CcmI"/>
</dbReference>
<organism evidence="3 4">
    <name type="scientific">Cognatishimia activa</name>
    <dbReference type="NCBI Taxonomy" id="1715691"/>
    <lineage>
        <taxon>Bacteria</taxon>
        <taxon>Pseudomonadati</taxon>
        <taxon>Pseudomonadota</taxon>
        <taxon>Alphaproteobacteria</taxon>
        <taxon>Rhodobacterales</taxon>
        <taxon>Paracoccaceae</taxon>
        <taxon>Cognatishimia</taxon>
    </lineage>
</organism>
<dbReference type="SUPFAM" id="SSF48452">
    <property type="entry name" value="TPR-like"/>
    <property type="match status" value="1"/>
</dbReference>
<dbReference type="RefSeq" id="WP_209356015.1">
    <property type="nucleotide sequence ID" value="NZ_CP060010.1"/>
</dbReference>
<accession>A0A975ENP7</accession>
<gene>
    <name evidence="3" type="primary">ccmI</name>
    <name evidence="3" type="ORF">HZ995_12685</name>
</gene>
<evidence type="ECO:0000313" key="4">
    <source>
        <dbReference type="Proteomes" id="UP000665026"/>
    </source>
</evidence>
<reference evidence="3" key="1">
    <citation type="submission" date="2020-07" db="EMBL/GenBank/DDBJ databases">
        <title>Genome sequences of bacteria associated with the marine, planktonic diatom Thalassiosira profunda strain ECT2AJA-044.</title>
        <authorList>
            <person name="Gargas C.B."/>
            <person name="Roberts W.R."/>
            <person name="Alverson A.J."/>
        </authorList>
    </citation>
    <scope>NUCLEOTIDE SEQUENCE</scope>
    <source>
        <strain evidence="3">ECT2AJA-044</strain>
    </source>
</reference>
<keyword evidence="1" id="KW-0201">Cytochrome c-type biogenesis</keyword>
<keyword evidence="2" id="KW-0472">Membrane</keyword>
<dbReference type="EMBL" id="CP060010">
    <property type="protein sequence ID" value="QTN35329.1"/>
    <property type="molecule type" value="Genomic_DNA"/>
</dbReference>
<dbReference type="KEGG" id="cact:HZ995_12685"/>
<dbReference type="Proteomes" id="UP000665026">
    <property type="component" value="Chromosome"/>
</dbReference>
<protein>
    <submittedName>
        <fullName evidence="3">C-type cytochrome biogenesis protein CcmI</fullName>
    </submittedName>
</protein>
<dbReference type="GO" id="GO:0017004">
    <property type="term" value="P:cytochrome complex assembly"/>
    <property type="evidence" value="ECO:0007669"/>
    <property type="project" value="UniProtKB-KW"/>
</dbReference>
<name>A0A975ENP7_9RHOB</name>
<sequence length="405" mass="43908">MEFWLIAVLISALVAALLGRSLLRGQDGEVDAAAYDVQVYRDQLSEVDRDVARGVLGEAEAERTRTEISRRLLAADAAAKSVAAKGARTGVETWGGLTLTAILVTAGGLGLYSYLGKPQMGDMPLENRLQEARDLASTRLSQAAFEAQMPVATSPDPDPSLLNLVEQLRDVVKERPDDLRGFQLLARNEASLGNYTRAYAAQNRIIELKGDAVETNDYLTLADYYMIAAQGYISPEAEDALSEAIRREPQNGFARYYTGLLMMQTGRPDLTFRFWRVLLEEGPENAPWIAPIRSNIDDLAWIAGVRYDPPAPRGPSAEDIAAAESLSATDRAAMIEGMVASLSDRLASEGGSAQEWAQLINALGVLGRTGDAKDIWTEAQDLFKETPEGLAMINQAAANAGLTEE</sequence>
<evidence type="ECO:0000256" key="1">
    <source>
        <dbReference type="ARBA" id="ARBA00022748"/>
    </source>
</evidence>
<dbReference type="InterPro" id="IPR011990">
    <property type="entry name" value="TPR-like_helical_dom_sf"/>
</dbReference>
<evidence type="ECO:0000256" key="2">
    <source>
        <dbReference type="SAM" id="Phobius"/>
    </source>
</evidence>